<name>A0A0K0DRL0_ANGCA</name>
<evidence type="ECO:0000313" key="2">
    <source>
        <dbReference type="Proteomes" id="UP000035642"/>
    </source>
</evidence>
<dbReference type="WBParaSite" id="ACAC_0001439901-mRNA-1">
    <property type="protein sequence ID" value="ACAC_0001439901-mRNA-1"/>
    <property type="gene ID" value="ACAC_0001439901"/>
</dbReference>
<dbReference type="Gene3D" id="1.10.10.1940">
    <property type="match status" value="1"/>
</dbReference>
<protein>
    <submittedName>
        <fullName evidence="3">ShKT domain-containing protein</fullName>
    </submittedName>
</protein>
<evidence type="ECO:0000313" key="3">
    <source>
        <dbReference type="WBParaSite" id="ACAC_0001439901-mRNA-1"/>
    </source>
</evidence>
<dbReference type="Pfam" id="PF01549">
    <property type="entry name" value="ShK"/>
    <property type="match status" value="1"/>
</dbReference>
<accession>A0A0K0DRL0</accession>
<dbReference type="InterPro" id="IPR003582">
    <property type="entry name" value="ShKT_dom"/>
</dbReference>
<dbReference type="STRING" id="6313.A0A0K0DRL0"/>
<reference evidence="3" key="2">
    <citation type="submission" date="2017-02" db="UniProtKB">
        <authorList>
            <consortium name="WormBaseParasite"/>
        </authorList>
    </citation>
    <scope>IDENTIFICATION</scope>
</reference>
<feature type="domain" description="ShKT" evidence="1">
    <location>
        <begin position="46"/>
        <end position="81"/>
    </location>
</feature>
<keyword evidence="2" id="KW-1185">Reference proteome</keyword>
<evidence type="ECO:0000259" key="1">
    <source>
        <dbReference type="Pfam" id="PF01549"/>
    </source>
</evidence>
<dbReference type="AlphaFoldDB" id="A0A0K0DRL0"/>
<dbReference type="Proteomes" id="UP000035642">
    <property type="component" value="Unassembled WGS sequence"/>
</dbReference>
<proteinExistence type="predicted"/>
<sequence>MKNKLLSTDIIISTISIVYKRASLNECASFEEMNQTSVSTSIRLVDCFDTMPECSRHSDLCHYTKYKNLMSEHCAKAWKFCQPNRKDRNKNCPQFVKGGFYDDETPTNEERKHSCCDSYKLC</sequence>
<organism evidence="2 3">
    <name type="scientific">Angiostrongylus cantonensis</name>
    <name type="common">Rat lungworm</name>
    <dbReference type="NCBI Taxonomy" id="6313"/>
    <lineage>
        <taxon>Eukaryota</taxon>
        <taxon>Metazoa</taxon>
        <taxon>Ecdysozoa</taxon>
        <taxon>Nematoda</taxon>
        <taxon>Chromadorea</taxon>
        <taxon>Rhabditida</taxon>
        <taxon>Rhabditina</taxon>
        <taxon>Rhabditomorpha</taxon>
        <taxon>Strongyloidea</taxon>
        <taxon>Metastrongylidae</taxon>
        <taxon>Angiostrongylus</taxon>
    </lineage>
</organism>
<reference evidence="2" key="1">
    <citation type="submission" date="2012-09" db="EMBL/GenBank/DDBJ databases">
        <authorList>
            <person name="Martin A.A."/>
        </authorList>
    </citation>
    <scope>NUCLEOTIDE SEQUENCE</scope>
</reference>